<dbReference type="STRING" id="139825.A0A401H018"/>
<dbReference type="OrthoDB" id="2787271at2759"/>
<accession>A0A401H018</accession>
<organism evidence="2 3">
    <name type="scientific">Sparassis crispa</name>
    <dbReference type="NCBI Taxonomy" id="139825"/>
    <lineage>
        <taxon>Eukaryota</taxon>
        <taxon>Fungi</taxon>
        <taxon>Dikarya</taxon>
        <taxon>Basidiomycota</taxon>
        <taxon>Agaricomycotina</taxon>
        <taxon>Agaricomycetes</taxon>
        <taxon>Polyporales</taxon>
        <taxon>Sparassidaceae</taxon>
        <taxon>Sparassis</taxon>
    </lineage>
</organism>
<feature type="chain" id="PRO_5019072088" description="F-box domain-containing protein" evidence="1">
    <location>
        <begin position="24"/>
        <end position="429"/>
    </location>
</feature>
<feature type="signal peptide" evidence="1">
    <location>
        <begin position="1"/>
        <end position="23"/>
    </location>
</feature>
<evidence type="ECO:0000313" key="3">
    <source>
        <dbReference type="Proteomes" id="UP000287166"/>
    </source>
</evidence>
<name>A0A401H018_9APHY</name>
<dbReference type="RefSeq" id="XP_027618671.1">
    <property type="nucleotide sequence ID" value="XM_027762870.1"/>
</dbReference>
<dbReference type="InParanoid" id="A0A401H018"/>
<proteinExistence type="predicted"/>
<comment type="caution">
    <text evidence="2">The sequence shown here is derived from an EMBL/GenBank/DDBJ whole genome shotgun (WGS) entry which is preliminary data.</text>
</comment>
<protein>
    <recommendedName>
        <fullName evidence="4">F-box domain-containing protein</fullName>
    </recommendedName>
</protein>
<dbReference type="AlphaFoldDB" id="A0A401H018"/>
<evidence type="ECO:0000313" key="2">
    <source>
        <dbReference type="EMBL" id="GBE87758.1"/>
    </source>
</evidence>
<dbReference type="SUPFAM" id="SSF52047">
    <property type="entry name" value="RNI-like"/>
    <property type="match status" value="1"/>
</dbReference>
<gene>
    <name evidence="2" type="ORF">SCP_1104350</name>
</gene>
<keyword evidence="1" id="KW-0732">Signal</keyword>
<dbReference type="InterPro" id="IPR032675">
    <property type="entry name" value="LRR_dom_sf"/>
</dbReference>
<reference evidence="2 3" key="1">
    <citation type="journal article" date="2018" name="Sci. Rep.">
        <title>Genome sequence of the cauliflower mushroom Sparassis crispa (Hanabiratake) and its association with beneficial usage.</title>
        <authorList>
            <person name="Kiyama R."/>
            <person name="Furutani Y."/>
            <person name="Kawaguchi K."/>
            <person name="Nakanishi T."/>
        </authorList>
    </citation>
    <scope>NUCLEOTIDE SEQUENCE [LARGE SCALE GENOMIC DNA]</scope>
</reference>
<dbReference type="EMBL" id="BFAD01000011">
    <property type="protein sequence ID" value="GBE87758.1"/>
    <property type="molecule type" value="Genomic_DNA"/>
</dbReference>
<keyword evidence="3" id="KW-1185">Reference proteome</keyword>
<dbReference type="Proteomes" id="UP000287166">
    <property type="component" value="Unassembled WGS sequence"/>
</dbReference>
<evidence type="ECO:0008006" key="4">
    <source>
        <dbReference type="Google" id="ProtNLM"/>
    </source>
</evidence>
<dbReference type="GeneID" id="38784675"/>
<sequence length="429" mass="47748">MLLLALNDDVLAAVLSFAVPVDALQFGKTCRHAYTISIPHYLSDVSIKKHAQLSGFCAFMLAEPYRRPACVHAFHLGTLRPQRSDLLALSEVLLHAKSLESLRLDHLEDLLSEPSLGDALAALTCLDSISFSFLGKSCSALLPRMASRPRNIKLELFVDLNLQGCMLSNFADCLETLQLRLTFGFQDRLSVDVIWSRVRTLHIHDPGDVLLSHLARAFPNVRHLKLRLCPVCLDLSPHWASLDEVDTSAPIELFSRVRRLTLGYDVIKAPEESNRAALVMLQHASPVVLTCEVLPETVERIPEVAPDLKYLMITLKEDRSEVVDLAVSSQSLRISRALDGLPLVALSFGLRSHSPLCDIRRLQYAARQTAAALPTLQYIAFDTLFDLGSPRSRCWFRVISGDDGLPRVDLLPRVEIDVVEPQLLALDRA</sequence>
<evidence type="ECO:0000256" key="1">
    <source>
        <dbReference type="SAM" id="SignalP"/>
    </source>
</evidence>
<dbReference type="Gene3D" id="3.80.10.10">
    <property type="entry name" value="Ribonuclease Inhibitor"/>
    <property type="match status" value="1"/>
</dbReference>